<feature type="transmembrane region" description="Helical" evidence="3">
    <location>
        <begin position="26"/>
        <end position="44"/>
    </location>
</feature>
<dbReference type="RefSeq" id="WP_163764683.1">
    <property type="nucleotide sequence ID" value="NZ_JAAGYR010000014.1"/>
</dbReference>
<proteinExistence type="predicted"/>
<keyword evidence="3" id="KW-0812">Transmembrane</keyword>
<protein>
    <submittedName>
        <fullName evidence="5">Metallophosphoesterase</fullName>
    </submittedName>
</protein>
<dbReference type="InterPro" id="IPR004843">
    <property type="entry name" value="Calcineurin-like_PHP"/>
</dbReference>
<dbReference type="CDD" id="cd07385">
    <property type="entry name" value="MPP_YkuE_C"/>
    <property type="match status" value="1"/>
</dbReference>
<dbReference type="SUPFAM" id="SSF56300">
    <property type="entry name" value="Metallo-dependent phosphatases"/>
    <property type="match status" value="1"/>
</dbReference>
<dbReference type="PANTHER" id="PTHR31302:SF31">
    <property type="entry name" value="PHOSPHODIESTERASE YAEI"/>
    <property type="match status" value="1"/>
</dbReference>
<evidence type="ECO:0000256" key="2">
    <source>
        <dbReference type="ARBA" id="ARBA00022801"/>
    </source>
</evidence>
<keyword evidence="1" id="KW-0479">Metal-binding</keyword>
<keyword evidence="3" id="KW-1133">Transmembrane helix</keyword>
<reference evidence="5 6" key="1">
    <citation type="submission" date="2020-02" db="EMBL/GenBank/DDBJ databases">
        <title>Pelistega sp. NLN82 were isolated from wild rodents of the Hainan Island.</title>
        <authorList>
            <person name="Niu N."/>
            <person name="Zhou J."/>
        </authorList>
    </citation>
    <scope>NUCLEOTIDE SEQUENCE [LARGE SCALE GENOMIC DNA]</scope>
    <source>
        <strain evidence="5 6">NLN82</strain>
    </source>
</reference>
<evidence type="ECO:0000313" key="6">
    <source>
        <dbReference type="Proteomes" id="UP000477651"/>
    </source>
</evidence>
<feature type="transmembrane region" description="Helical" evidence="3">
    <location>
        <begin position="60"/>
        <end position="82"/>
    </location>
</feature>
<dbReference type="AlphaFoldDB" id="A0A6L9Y757"/>
<accession>A0A6L9Y757</accession>
<dbReference type="GO" id="GO:0046872">
    <property type="term" value="F:metal ion binding"/>
    <property type="evidence" value="ECO:0007669"/>
    <property type="project" value="UniProtKB-KW"/>
</dbReference>
<keyword evidence="6" id="KW-1185">Reference proteome</keyword>
<evidence type="ECO:0000256" key="1">
    <source>
        <dbReference type="ARBA" id="ARBA00022723"/>
    </source>
</evidence>
<name>A0A6L9Y757_9BURK</name>
<dbReference type="PANTHER" id="PTHR31302">
    <property type="entry name" value="TRANSMEMBRANE PROTEIN WITH METALLOPHOSPHOESTERASE DOMAIN-RELATED"/>
    <property type="match status" value="1"/>
</dbReference>
<dbReference type="GO" id="GO:0009245">
    <property type="term" value="P:lipid A biosynthetic process"/>
    <property type="evidence" value="ECO:0007669"/>
    <property type="project" value="TreeGrafter"/>
</dbReference>
<dbReference type="InterPro" id="IPR029052">
    <property type="entry name" value="Metallo-depent_PP-like"/>
</dbReference>
<evidence type="ECO:0000259" key="4">
    <source>
        <dbReference type="Pfam" id="PF00149"/>
    </source>
</evidence>
<dbReference type="InterPro" id="IPR051158">
    <property type="entry name" value="Metallophosphoesterase_sf"/>
</dbReference>
<sequence>MFKIVLFLFSIYLVWRLILPLPLAKVWRWVLSIMLLILAQYYWVREWIFGSLASPEVPRWVLLVLGSTFVYFVITVLLTVFIEIIHLIARFVLRISRAKWSNTLRIGILLGSGVLSIFGVQQAIKVPEVKTVVLPIKNLPAGLEGFKLVHLTDLHISPLLNQEWLVAVVEKTNGLQADVIAITGDLIDGFVKDRQKEIPPYAALQARYGVLASLGNHEYYFHAPEWYATFQQLGMQVLVNQHTVLTHQGEPIVFAGVADPVAIGVGLEGPNMDKALSGAPKGVFTVLLDHRPHQAKDHLQKGVNLQLSGHTHGGMIVGFQEIVKQFNAGFVSGLYAVGEGLLYVSNGTGLWNGFPVRLGVPSEITLFVLKRG</sequence>
<gene>
    <name evidence="5" type="ORF">F9B74_07735</name>
</gene>
<organism evidence="5 6">
    <name type="scientific">Pelistega ratti</name>
    <dbReference type="NCBI Taxonomy" id="2652177"/>
    <lineage>
        <taxon>Bacteria</taxon>
        <taxon>Pseudomonadati</taxon>
        <taxon>Pseudomonadota</taxon>
        <taxon>Betaproteobacteria</taxon>
        <taxon>Burkholderiales</taxon>
        <taxon>Alcaligenaceae</taxon>
        <taxon>Pelistega</taxon>
    </lineage>
</organism>
<comment type="caution">
    <text evidence="5">The sequence shown here is derived from an EMBL/GenBank/DDBJ whole genome shotgun (WGS) entry which is preliminary data.</text>
</comment>
<evidence type="ECO:0000256" key="3">
    <source>
        <dbReference type="SAM" id="Phobius"/>
    </source>
</evidence>
<dbReference type="GO" id="GO:0016020">
    <property type="term" value="C:membrane"/>
    <property type="evidence" value="ECO:0007669"/>
    <property type="project" value="GOC"/>
</dbReference>
<feature type="transmembrane region" description="Helical" evidence="3">
    <location>
        <begin position="102"/>
        <end position="120"/>
    </location>
</feature>
<feature type="domain" description="Calcineurin-like phosphoesterase" evidence="4">
    <location>
        <begin position="147"/>
        <end position="313"/>
    </location>
</feature>
<dbReference type="Pfam" id="PF00149">
    <property type="entry name" value="Metallophos"/>
    <property type="match status" value="1"/>
</dbReference>
<dbReference type="Proteomes" id="UP000477651">
    <property type="component" value="Unassembled WGS sequence"/>
</dbReference>
<keyword evidence="3" id="KW-0472">Membrane</keyword>
<dbReference type="GO" id="GO:0008758">
    <property type="term" value="F:UDP-2,3-diacylglucosamine hydrolase activity"/>
    <property type="evidence" value="ECO:0007669"/>
    <property type="project" value="TreeGrafter"/>
</dbReference>
<dbReference type="EMBL" id="JAAGYR010000014">
    <property type="protein sequence ID" value="NEN76211.1"/>
    <property type="molecule type" value="Genomic_DNA"/>
</dbReference>
<dbReference type="Gene3D" id="3.60.21.10">
    <property type="match status" value="1"/>
</dbReference>
<keyword evidence="2" id="KW-0378">Hydrolase</keyword>
<evidence type="ECO:0000313" key="5">
    <source>
        <dbReference type="EMBL" id="NEN76211.1"/>
    </source>
</evidence>